<organism evidence="2 3">
    <name type="scientific">Enterococcus saigonensis</name>
    <dbReference type="NCBI Taxonomy" id="1805431"/>
    <lineage>
        <taxon>Bacteria</taxon>
        <taxon>Bacillati</taxon>
        <taxon>Bacillota</taxon>
        <taxon>Bacilli</taxon>
        <taxon>Lactobacillales</taxon>
        <taxon>Enterococcaceae</taxon>
        <taxon>Enterococcus</taxon>
    </lineage>
</organism>
<dbReference type="EMBL" id="AP022822">
    <property type="protein sequence ID" value="BCA86486.1"/>
    <property type="molecule type" value="Genomic_DNA"/>
</dbReference>
<dbReference type="RefSeq" id="WP_173103629.1">
    <property type="nucleotide sequence ID" value="NZ_AP022822.1"/>
</dbReference>
<dbReference type="AlphaFoldDB" id="A0A679IMH3"/>
<gene>
    <name evidence="2" type="ORF">EsVE80_20090</name>
</gene>
<protein>
    <submittedName>
        <fullName evidence="2">Peptidase</fullName>
    </submittedName>
</protein>
<evidence type="ECO:0000313" key="2">
    <source>
        <dbReference type="EMBL" id="BCA86486.1"/>
    </source>
</evidence>
<evidence type="ECO:0000256" key="1">
    <source>
        <dbReference type="SAM" id="Phobius"/>
    </source>
</evidence>
<keyword evidence="1" id="KW-1133">Transmembrane helix</keyword>
<accession>A0A679IMH3</accession>
<evidence type="ECO:0000313" key="3">
    <source>
        <dbReference type="Proteomes" id="UP000502998"/>
    </source>
</evidence>
<proteinExistence type="predicted"/>
<feature type="transmembrane region" description="Helical" evidence="1">
    <location>
        <begin position="12"/>
        <end position="32"/>
    </location>
</feature>
<sequence>MNNENEFSYFKGGLALGMSVGLVGGMASAFWLQQKRTLRADNVLHIVKEEFLKEGPIEGSWINFEKQPLRKFAIHSEGYEGGITRLEDDQLVTYEFLADAKTGTVLDVKRVKISE</sequence>
<keyword evidence="3" id="KW-1185">Reference proteome</keyword>
<dbReference type="Proteomes" id="UP000502998">
    <property type="component" value="Chromosome"/>
</dbReference>
<reference evidence="2 3" key="1">
    <citation type="submission" date="2020-02" db="EMBL/GenBank/DDBJ databases">
        <title>Characterization of vanA genotype vancomycin-resistant Enterococcus saigonensis VE80.</title>
        <authorList>
            <person name="Harada T."/>
            <person name="Motooka D."/>
            <person name="Nakamura S."/>
            <person name="Yamamoto Y."/>
            <person name="Kawahara R."/>
            <person name="Kawatsu K."/>
        </authorList>
    </citation>
    <scope>NUCLEOTIDE SEQUENCE [LARGE SCALE GENOMIC DNA]</scope>
    <source>
        <strain evidence="2 3">VE80</strain>
    </source>
</reference>
<dbReference type="KEGG" id="esg:EsVE80_20090"/>
<keyword evidence="1" id="KW-0472">Membrane</keyword>
<keyword evidence="1" id="KW-0812">Transmembrane</keyword>
<name>A0A679IMH3_9ENTE</name>